<comment type="caution">
    <text evidence="2">The sequence shown here is derived from an EMBL/GenBank/DDBJ whole genome shotgun (WGS) entry which is preliminary data.</text>
</comment>
<accession>A0A8J3MCI2</accession>
<dbReference type="InterPro" id="IPR001279">
    <property type="entry name" value="Metallo-B-lactamas"/>
</dbReference>
<evidence type="ECO:0000313" key="2">
    <source>
        <dbReference type="EMBL" id="GHG84534.1"/>
    </source>
</evidence>
<dbReference type="Gene3D" id="3.60.15.10">
    <property type="entry name" value="Ribonuclease Z/Hydroxyacylglutathione hydrolase-like"/>
    <property type="match status" value="1"/>
</dbReference>
<dbReference type="GO" id="GO:0016787">
    <property type="term" value="F:hydrolase activity"/>
    <property type="evidence" value="ECO:0007669"/>
    <property type="project" value="UniProtKB-KW"/>
</dbReference>
<evidence type="ECO:0000313" key="3">
    <source>
        <dbReference type="Proteomes" id="UP000611500"/>
    </source>
</evidence>
<name>A0A8J3MCI2_9RHOB</name>
<keyword evidence="3" id="KW-1185">Reference proteome</keyword>
<dbReference type="PANTHER" id="PTHR23131:SF4">
    <property type="entry name" value="METALLO-BETA-LACTAMASE SUPERFAMILY POTEIN"/>
    <property type="match status" value="1"/>
</dbReference>
<sequence length="353" mass="39274">MDAQPPRTLRYPWDEPPAPGEAIEVAEGILWLRLPLPMKLDHVNVYALDDGDGWTLVDTGFDTRKSRDIWAGLLAGPLKGKPVRRVVATHHHPDHIGLAGWFQTDFGAELVTSRTSWLFARMLTLDVQEQMPPETEAYYRGAGMDPEILAQRKAERPFNFADVVAPLPLGYTRVKEGDTIRMGGRRWSVHMGDGHAPEHATFWSLDDDLVLTGDQILSSISPNIGVHATEPLADPLAEWLAACERLSALARPGQLALGGHKMPFVGLPLRMAQLIQNHHSALKRLLKHLEQPRSAAECFPPLFKRTIGPGEYGLALVEAVSHVNHLYLSGQVSRSRRDDGAWVYQRLEEVGNE</sequence>
<reference evidence="2" key="1">
    <citation type="journal article" date="2014" name="Int. J. Syst. Evol. Microbiol.">
        <title>Complete genome sequence of Corynebacterium casei LMG S-19264T (=DSM 44701T), isolated from a smear-ripened cheese.</title>
        <authorList>
            <consortium name="US DOE Joint Genome Institute (JGI-PGF)"/>
            <person name="Walter F."/>
            <person name="Albersmeier A."/>
            <person name="Kalinowski J."/>
            <person name="Ruckert C."/>
        </authorList>
    </citation>
    <scope>NUCLEOTIDE SEQUENCE</scope>
    <source>
        <strain evidence="2">CGMCC 1.7081</strain>
    </source>
</reference>
<dbReference type="EMBL" id="BNAP01000003">
    <property type="protein sequence ID" value="GHG84534.1"/>
    <property type="molecule type" value="Genomic_DNA"/>
</dbReference>
<reference evidence="2" key="2">
    <citation type="submission" date="2020-09" db="EMBL/GenBank/DDBJ databases">
        <authorList>
            <person name="Sun Q."/>
            <person name="Zhou Y."/>
        </authorList>
    </citation>
    <scope>NUCLEOTIDE SEQUENCE</scope>
    <source>
        <strain evidence="2">CGMCC 1.7081</strain>
    </source>
</reference>
<evidence type="ECO:0000259" key="1">
    <source>
        <dbReference type="SMART" id="SM00849"/>
    </source>
</evidence>
<proteinExistence type="predicted"/>
<organism evidence="2 3">
    <name type="scientific">Pseudodonghicola xiamenensis</name>
    <dbReference type="NCBI Taxonomy" id="337702"/>
    <lineage>
        <taxon>Bacteria</taxon>
        <taxon>Pseudomonadati</taxon>
        <taxon>Pseudomonadota</taxon>
        <taxon>Alphaproteobacteria</taxon>
        <taxon>Rhodobacterales</taxon>
        <taxon>Paracoccaceae</taxon>
        <taxon>Pseudodonghicola</taxon>
    </lineage>
</organism>
<gene>
    <name evidence="2" type="ORF">GCM10010961_10740</name>
</gene>
<dbReference type="InterPro" id="IPR036866">
    <property type="entry name" value="RibonucZ/Hydroxyglut_hydro"/>
</dbReference>
<dbReference type="Proteomes" id="UP000611500">
    <property type="component" value="Unassembled WGS sequence"/>
</dbReference>
<dbReference type="InterPro" id="IPR050662">
    <property type="entry name" value="Sec-metab_biosynth-thioest"/>
</dbReference>
<keyword evidence="2" id="KW-0378">Hydrolase</keyword>
<dbReference type="Pfam" id="PF00753">
    <property type="entry name" value="Lactamase_B"/>
    <property type="match status" value="1"/>
</dbReference>
<dbReference type="InterPro" id="IPR048933">
    <property type="entry name" value="B_lactamase-like_C"/>
</dbReference>
<dbReference type="Pfam" id="PF21221">
    <property type="entry name" value="B_lactamase-like_C"/>
    <property type="match status" value="1"/>
</dbReference>
<feature type="domain" description="Metallo-beta-lactamase" evidence="1">
    <location>
        <begin position="42"/>
        <end position="254"/>
    </location>
</feature>
<dbReference type="Gene3D" id="1.10.10.10">
    <property type="entry name" value="Winged helix-like DNA-binding domain superfamily/Winged helix DNA-binding domain"/>
    <property type="match status" value="1"/>
</dbReference>
<dbReference type="PANTHER" id="PTHR23131">
    <property type="entry name" value="ENDORIBONUCLEASE LACTB2"/>
    <property type="match status" value="1"/>
</dbReference>
<dbReference type="RefSeq" id="WP_028092383.1">
    <property type="nucleotide sequence ID" value="NZ_BNAP01000003.1"/>
</dbReference>
<dbReference type="AlphaFoldDB" id="A0A8J3MCI2"/>
<dbReference type="InterPro" id="IPR036388">
    <property type="entry name" value="WH-like_DNA-bd_sf"/>
</dbReference>
<dbReference type="SUPFAM" id="SSF56281">
    <property type="entry name" value="Metallo-hydrolase/oxidoreductase"/>
    <property type="match status" value="1"/>
</dbReference>
<dbReference type="SMART" id="SM00849">
    <property type="entry name" value="Lactamase_B"/>
    <property type="match status" value="1"/>
</dbReference>
<protein>
    <submittedName>
        <fullName evidence="2">MBL fold hydrolase</fullName>
    </submittedName>
</protein>